<keyword evidence="2" id="KW-1185">Reference proteome</keyword>
<gene>
    <name evidence="1" type="ORF">HHU12_13575</name>
</gene>
<dbReference type="RefSeq" id="WP_169657285.1">
    <property type="nucleotide sequence ID" value="NZ_JABANE010000033.1"/>
</dbReference>
<evidence type="ECO:0008006" key="3">
    <source>
        <dbReference type="Google" id="ProtNLM"/>
    </source>
</evidence>
<dbReference type="Proteomes" id="UP000576082">
    <property type="component" value="Unassembled WGS sequence"/>
</dbReference>
<accession>A0A7X9X9S4</accession>
<comment type="caution">
    <text evidence="1">The sequence shown here is derived from an EMBL/GenBank/DDBJ whole genome shotgun (WGS) entry which is preliminary data.</text>
</comment>
<evidence type="ECO:0000313" key="1">
    <source>
        <dbReference type="EMBL" id="NME68998.1"/>
    </source>
</evidence>
<name>A0A7X9X9S4_9BACT</name>
<proteinExistence type="predicted"/>
<organism evidence="1 2">
    <name type="scientific">Flammeovirga aprica JL-4</name>
    <dbReference type="NCBI Taxonomy" id="694437"/>
    <lineage>
        <taxon>Bacteria</taxon>
        <taxon>Pseudomonadati</taxon>
        <taxon>Bacteroidota</taxon>
        <taxon>Cytophagia</taxon>
        <taxon>Cytophagales</taxon>
        <taxon>Flammeovirgaceae</taxon>
        <taxon>Flammeovirga</taxon>
    </lineage>
</organism>
<reference evidence="1 2" key="1">
    <citation type="submission" date="2020-04" db="EMBL/GenBank/DDBJ databases">
        <title>Flammeovirga sp. SR4, a novel species isolated from seawater.</title>
        <authorList>
            <person name="Wang X."/>
        </authorList>
    </citation>
    <scope>NUCLEOTIDE SEQUENCE [LARGE SCALE GENOMIC DNA]</scope>
    <source>
        <strain evidence="1 2">ATCC 23126</strain>
    </source>
</reference>
<sequence length="276" mass="31103">MAKSRAELYQELVNEKLRIQELDTLLDEKELADALKDLGDVTSTSKVAMWNLWLYITSFVSHIISVLLDVHKNEVEALIASSKVHTADWYAERILEYQHGDPILLHTETKQPFYEVVDLSKQIVKSVAVSGRGFALVKVRGNNGKLSESEASGVEAYLREIQEPGAQMGVVNLDSDKLILHADLYYEPEHDRLQVETEVQGAVADYIKNLPFDGTLQVSDLVDFVKQTEGVSDFYITVLKARPDIGTVFEDVEARYYPSSGWMELETYQITSIADV</sequence>
<dbReference type="EMBL" id="JABANE010000033">
    <property type="protein sequence ID" value="NME68998.1"/>
    <property type="molecule type" value="Genomic_DNA"/>
</dbReference>
<protein>
    <recommendedName>
        <fullName evidence="3">Baseplate protein J-like domain-containing protein</fullName>
    </recommendedName>
</protein>
<dbReference type="AlphaFoldDB" id="A0A7X9X9S4"/>
<evidence type="ECO:0000313" key="2">
    <source>
        <dbReference type="Proteomes" id="UP000576082"/>
    </source>
</evidence>